<evidence type="ECO:0000313" key="1">
    <source>
        <dbReference type="EMBL" id="VDN16056.1"/>
    </source>
</evidence>
<dbReference type="OrthoDB" id="6244209at2759"/>
<proteinExistence type="predicted"/>
<keyword evidence="2" id="KW-1185">Reference proteome</keyword>
<protein>
    <submittedName>
        <fullName evidence="1">Uncharacterized protein</fullName>
    </submittedName>
</protein>
<sequence>MGLKESSGFCVNNKTSETLSGRPDSCFATSGPNWLTPRRSSNSVYQMDFQPYRRKQVDANESGPAKLMSDGFIVNNKAQQDFVPRRTDKASALSYFPIFLFS</sequence>
<dbReference type="AlphaFoldDB" id="A0A3P7PDC7"/>
<dbReference type="Proteomes" id="UP000281553">
    <property type="component" value="Unassembled WGS sequence"/>
</dbReference>
<dbReference type="EMBL" id="UYRU01064507">
    <property type="protein sequence ID" value="VDN16056.1"/>
    <property type="molecule type" value="Genomic_DNA"/>
</dbReference>
<reference evidence="1 2" key="1">
    <citation type="submission" date="2018-11" db="EMBL/GenBank/DDBJ databases">
        <authorList>
            <consortium name="Pathogen Informatics"/>
        </authorList>
    </citation>
    <scope>NUCLEOTIDE SEQUENCE [LARGE SCALE GENOMIC DNA]</scope>
</reference>
<name>A0A3P7PDC7_DIBLA</name>
<gene>
    <name evidence="1" type="ORF">DILT_LOCUS11887</name>
</gene>
<organism evidence="1 2">
    <name type="scientific">Dibothriocephalus latus</name>
    <name type="common">Fish tapeworm</name>
    <name type="synonym">Diphyllobothrium latum</name>
    <dbReference type="NCBI Taxonomy" id="60516"/>
    <lineage>
        <taxon>Eukaryota</taxon>
        <taxon>Metazoa</taxon>
        <taxon>Spiralia</taxon>
        <taxon>Lophotrochozoa</taxon>
        <taxon>Platyhelminthes</taxon>
        <taxon>Cestoda</taxon>
        <taxon>Eucestoda</taxon>
        <taxon>Diphyllobothriidea</taxon>
        <taxon>Diphyllobothriidae</taxon>
        <taxon>Dibothriocephalus</taxon>
    </lineage>
</organism>
<accession>A0A3P7PDC7</accession>
<evidence type="ECO:0000313" key="2">
    <source>
        <dbReference type="Proteomes" id="UP000281553"/>
    </source>
</evidence>